<keyword evidence="1" id="KW-1133">Transmembrane helix</keyword>
<keyword evidence="1" id="KW-0812">Transmembrane</keyword>
<keyword evidence="1" id="KW-0472">Membrane</keyword>
<accession>U2F6B2</accession>
<name>U2F6B2_9EURY</name>
<sequence length="189" mass="19670">MHTLLTTVMATAIESEPPRTFAGTLRDILAVVTVSAVTGLIWLPIVTLPTFGGAILAEGIGPTIAFPALFGVYLGGTVIGVKELLERQYSDEDTSADLAPREFLALLFVMATYMNLQLLAGVVAAVLVPTASVLVALLVPMVDKALVSLTGHSPLFLFIRGLVAALETIGVRGIDLDVVGDGSLVAVIS</sequence>
<reference evidence="2 3" key="1">
    <citation type="journal article" date="2011" name="J. Bacteriol.">
        <title>Genome sequence of Halorhabdus tiamatea, the first archaeon isolated from a deep-sea anoxic brine lake.</title>
        <authorList>
            <person name="Antunes A."/>
            <person name="Alam I."/>
            <person name="Bajic V.B."/>
            <person name="Stingl U."/>
        </authorList>
    </citation>
    <scope>NUCLEOTIDE SEQUENCE [LARGE SCALE GENOMIC DNA]</scope>
    <source>
        <strain evidence="2 3">SARL4B</strain>
    </source>
</reference>
<reference evidence="2 3" key="2">
    <citation type="journal article" date="2013" name="PLoS ONE">
        <title>INDIGO - INtegrated Data Warehouse of MIcrobial GenOmes with Examples from the Red Sea Extremophiles.</title>
        <authorList>
            <person name="Alam I."/>
            <person name="Antunes A."/>
            <person name="Kamau A.A."/>
            <person name="Ba Alawi W."/>
            <person name="Kalkatawi M."/>
            <person name="Stingl U."/>
            <person name="Bajic V.B."/>
        </authorList>
    </citation>
    <scope>NUCLEOTIDE SEQUENCE [LARGE SCALE GENOMIC DNA]</scope>
    <source>
        <strain evidence="2 3">SARL4B</strain>
    </source>
</reference>
<evidence type="ECO:0000256" key="1">
    <source>
        <dbReference type="SAM" id="Phobius"/>
    </source>
</evidence>
<dbReference type="AlphaFoldDB" id="U2F6B2"/>
<evidence type="ECO:0000313" key="2">
    <source>
        <dbReference type="EMBL" id="ERJ05775.1"/>
    </source>
</evidence>
<gene>
    <name evidence="2" type="ORF">HLRTI_002163</name>
</gene>
<organism evidence="2 3">
    <name type="scientific">Halorhabdus tiamatea SARL4B</name>
    <dbReference type="NCBI Taxonomy" id="1033806"/>
    <lineage>
        <taxon>Archaea</taxon>
        <taxon>Methanobacteriati</taxon>
        <taxon>Methanobacteriota</taxon>
        <taxon>Stenosarchaea group</taxon>
        <taxon>Halobacteria</taxon>
        <taxon>Halobacteriales</taxon>
        <taxon>Haloarculaceae</taxon>
        <taxon>Halorhabdus</taxon>
    </lineage>
</organism>
<dbReference type="Proteomes" id="UP000003861">
    <property type="component" value="Unassembled WGS sequence"/>
</dbReference>
<dbReference type="EMBL" id="AFNT02000025">
    <property type="protein sequence ID" value="ERJ05775.1"/>
    <property type="molecule type" value="Genomic_DNA"/>
</dbReference>
<evidence type="ECO:0000313" key="3">
    <source>
        <dbReference type="Proteomes" id="UP000003861"/>
    </source>
</evidence>
<comment type="caution">
    <text evidence="2">The sequence shown here is derived from an EMBL/GenBank/DDBJ whole genome shotgun (WGS) entry which is preliminary data.</text>
</comment>
<feature type="transmembrane region" description="Helical" evidence="1">
    <location>
        <begin position="28"/>
        <end position="52"/>
    </location>
</feature>
<proteinExistence type="predicted"/>
<feature type="transmembrane region" description="Helical" evidence="1">
    <location>
        <begin position="106"/>
        <end position="139"/>
    </location>
</feature>
<protein>
    <submittedName>
        <fullName evidence="2">Uncharacterized protein</fullName>
    </submittedName>
</protein>
<feature type="transmembrane region" description="Helical" evidence="1">
    <location>
        <begin position="64"/>
        <end position="85"/>
    </location>
</feature>